<keyword evidence="1" id="KW-0812">Transmembrane</keyword>
<evidence type="ECO:0000313" key="2">
    <source>
        <dbReference type="EMBL" id="EMM70966.1"/>
    </source>
</evidence>
<organism evidence="2 3">
    <name type="scientific">Leptospira weilii str. 2006001855</name>
    <dbReference type="NCBI Taxonomy" id="996804"/>
    <lineage>
        <taxon>Bacteria</taxon>
        <taxon>Pseudomonadati</taxon>
        <taxon>Spirochaetota</taxon>
        <taxon>Spirochaetia</taxon>
        <taxon>Leptospirales</taxon>
        <taxon>Leptospiraceae</taxon>
        <taxon>Leptospira</taxon>
    </lineage>
</organism>
<name>M6FW09_9LEPT</name>
<feature type="transmembrane region" description="Helical" evidence="1">
    <location>
        <begin position="12"/>
        <end position="29"/>
    </location>
</feature>
<gene>
    <name evidence="2" type="ORF">LEP1GSC038_1588</name>
</gene>
<keyword evidence="1" id="KW-0472">Membrane</keyword>
<comment type="caution">
    <text evidence="2">The sequence shown here is derived from an EMBL/GenBank/DDBJ whole genome shotgun (WGS) entry which is preliminary data.</text>
</comment>
<dbReference type="AlphaFoldDB" id="M6FW09"/>
<evidence type="ECO:0000313" key="3">
    <source>
        <dbReference type="Proteomes" id="UP000012101"/>
    </source>
</evidence>
<dbReference type="EMBL" id="AFJM02000060">
    <property type="protein sequence ID" value="EMM70966.1"/>
    <property type="molecule type" value="Genomic_DNA"/>
</dbReference>
<keyword evidence="1" id="KW-1133">Transmembrane helix</keyword>
<sequence length="186" mass="22222">MLQNFLKISRIFWLPFILISLGVFFLKCFKSEQELLEVSIAIPGNDNEKGFMIYESSNKITFHVLVKNVSNKEVRIWQGWNSWGYYNLSFQIQTNQENVDIYKTQEKEWPKNFPAFWSIKPNEFVILNVTFNVKTWPKLKDLKLKNEKVKIKCIYEIKEDSSSKEYNVWTGRIESSFVEAWIYSDF</sequence>
<accession>M6FW09</accession>
<reference evidence="2 3" key="1">
    <citation type="submission" date="2013-01" db="EMBL/GenBank/DDBJ databases">
        <authorList>
            <person name="Harkins D.M."/>
            <person name="Durkin A.S."/>
            <person name="Brinkac L.M."/>
            <person name="Haft D.H."/>
            <person name="Selengut J.D."/>
            <person name="Sanka R."/>
            <person name="DePew J."/>
            <person name="Purushe J."/>
            <person name="Hospenthal D.R."/>
            <person name="Murray C.K."/>
            <person name="Pimentel G."/>
            <person name="Wasfy M."/>
            <person name="Vinetz J.M."/>
            <person name="Sutton G.G."/>
            <person name="Nierman W.C."/>
            <person name="Fouts D.E."/>
        </authorList>
    </citation>
    <scope>NUCLEOTIDE SEQUENCE [LARGE SCALE GENOMIC DNA]</scope>
    <source>
        <strain evidence="2 3">2006001855</strain>
    </source>
</reference>
<dbReference type="Proteomes" id="UP000012101">
    <property type="component" value="Unassembled WGS sequence"/>
</dbReference>
<proteinExistence type="predicted"/>
<evidence type="ECO:0000256" key="1">
    <source>
        <dbReference type="SAM" id="Phobius"/>
    </source>
</evidence>
<protein>
    <submittedName>
        <fullName evidence="2">Uncharacterized protein</fullName>
    </submittedName>
</protein>